<dbReference type="SUPFAM" id="SSF88697">
    <property type="entry name" value="PUA domain-like"/>
    <property type="match status" value="1"/>
</dbReference>
<accession>A0A0E2DNU0</accession>
<evidence type="ECO:0000313" key="2">
    <source>
        <dbReference type="Proteomes" id="UP000001340"/>
    </source>
</evidence>
<evidence type="ECO:0008006" key="3">
    <source>
        <dbReference type="Google" id="ProtNLM"/>
    </source>
</evidence>
<sequence length="172" mass="19326">MILKSYSTCGVGYGKGIDPIHPKNKGGGSTLAKTKNRRVVFLPIKPEFAHKIINGEKNIEFRKKFSSQEVETIVIYSSSPEKRVIGYATVDSIVIDTPDSLWKRFYKKGGIDKDRFSFYFNGKETGIGIRIKNVSRLKEAVTPTQLGIQGAIPQNFKFLEKGIITILERNLI</sequence>
<reference evidence="1 2" key="1">
    <citation type="submission" date="2012-10" db="EMBL/GenBank/DDBJ databases">
        <authorList>
            <person name="Harkins D.M."/>
            <person name="Durkin A.S."/>
            <person name="Brinkac L.M."/>
            <person name="Haft D.H."/>
            <person name="Selengut J.D."/>
            <person name="Sanka R."/>
            <person name="DePew J."/>
            <person name="Purushe J."/>
            <person name="Chanthongthip A."/>
            <person name="Lattana O."/>
            <person name="Phetsouvanh R."/>
            <person name="Newton P.N."/>
            <person name="Vinetz J.M."/>
            <person name="Sutton G.G."/>
            <person name="Nierman W.C."/>
            <person name="Fouts D.E."/>
        </authorList>
    </citation>
    <scope>NUCLEOTIDE SEQUENCE [LARGE SCALE GENOMIC DNA]</scope>
    <source>
        <strain evidence="1 2">UI 12758</strain>
    </source>
</reference>
<dbReference type="AlphaFoldDB" id="A0A0E2DNU0"/>
<name>A0A0E2DNU0_LEPIR</name>
<dbReference type="Gene3D" id="2.30.130.30">
    <property type="entry name" value="Hypothetical protein"/>
    <property type="match status" value="1"/>
</dbReference>
<comment type="caution">
    <text evidence="1">The sequence shown here is derived from an EMBL/GenBank/DDBJ whole genome shotgun (WGS) entry which is preliminary data.</text>
</comment>
<evidence type="ECO:0000313" key="1">
    <source>
        <dbReference type="EMBL" id="EKR57325.1"/>
    </source>
</evidence>
<organism evidence="1 2">
    <name type="scientific">Leptospira interrogans str. UI 12758</name>
    <dbReference type="NCBI Taxonomy" id="1049938"/>
    <lineage>
        <taxon>Bacteria</taxon>
        <taxon>Pseudomonadati</taxon>
        <taxon>Spirochaetota</taxon>
        <taxon>Spirochaetia</taxon>
        <taxon>Leptospirales</taxon>
        <taxon>Leptospiraceae</taxon>
        <taxon>Leptospira</taxon>
    </lineage>
</organism>
<gene>
    <name evidence="1" type="ORF">LEP1GSC105_0711</name>
</gene>
<proteinExistence type="predicted"/>
<dbReference type="EMBL" id="AHNR02000001">
    <property type="protein sequence ID" value="EKR57325.1"/>
    <property type="molecule type" value="Genomic_DNA"/>
</dbReference>
<dbReference type="Proteomes" id="UP000001340">
    <property type="component" value="Unassembled WGS sequence"/>
</dbReference>
<dbReference type="InterPro" id="IPR015947">
    <property type="entry name" value="PUA-like_sf"/>
</dbReference>
<protein>
    <recommendedName>
        <fullName evidence="3">ASCH domain protein</fullName>
    </recommendedName>
</protein>